<feature type="non-terminal residue" evidence="4">
    <location>
        <position position="1"/>
    </location>
</feature>
<keyword evidence="3" id="KW-0732">Signal</keyword>
<feature type="compositionally biased region" description="Pro residues" evidence="1">
    <location>
        <begin position="95"/>
        <end position="114"/>
    </location>
</feature>
<feature type="chain" id="PRO_5043529288" evidence="3">
    <location>
        <begin position="23"/>
        <end position="128"/>
    </location>
</feature>
<feature type="region of interest" description="Disordered" evidence="1">
    <location>
        <begin position="84"/>
        <end position="128"/>
    </location>
</feature>
<protein>
    <submittedName>
        <fullName evidence="4">Uncharacterized protein</fullName>
    </submittedName>
</protein>
<proteinExistence type="predicted"/>
<dbReference type="EMBL" id="JAGKQH010000015">
    <property type="protein sequence ID" value="KAG6578900.1"/>
    <property type="molecule type" value="Genomic_DNA"/>
</dbReference>
<comment type="caution">
    <text evidence="4">The sequence shown here is derived from an EMBL/GenBank/DDBJ whole genome shotgun (WGS) entry which is preliminary data.</text>
</comment>
<evidence type="ECO:0000313" key="4">
    <source>
        <dbReference type="EMBL" id="KAG6578900.1"/>
    </source>
</evidence>
<accession>A0AAV6MCR8</accession>
<reference evidence="4 5" key="1">
    <citation type="journal article" date="2021" name="Hortic Res">
        <title>The domestication of Cucurbita argyrosperma as revealed by the genome of its wild relative.</title>
        <authorList>
            <person name="Barrera-Redondo J."/>
            <person name="Sanchez-de la Vega G."/>
            <person name="Aguirre-Liguori J.A."/>
            <person name="Castellanos-Morales G."/>
            <person name="Gutierrez-Guerrero Y.T."/>
            <person name="Aguirre-Dugua X."/>
            <person name="Aguirre-Planter E."/>
            <person name="Tenaillon M.I."/>
            <person name="Lira-Saade R."/>
            <person name="Eguiarte L.E."/>
        </authorList>
    </citation>
    <scope>NUCLEOTIDE SEQUENCE [LARGE SCALE GENOMIC DNA]</scope>
    <source>
        <strain evidence="4">JBR-2021</strain>
    </source>
</reference>
<evidence type="ECO:0000256" key="1">
    <source>
        <dbReference type="SAM" id="MobiDB-lite"/>
    </source>
</evidence>
<evidence type="ECO:0000256" key="2">
    <source>
        <dbReference type="SAM" id="Phobius"/>
    </source>
</evidence>
<name>A0AAV6MCR8_9ROSI</name>
<keyword evidence="2" id="KW-0472">Membrane</keyword>
<dbReference type="AlphaFoldDB" id="A0AAV6MCR8"/>
<feature type="signal peptide" evidence="3">
    <location>
        <begin position="1"/>
        <end position="22"/>
    </location>
</feature>
<organism evidence="4 5">
    <name type="scientific">Cucurbita argyrosperma subsp. sororia</name>
    <dbReference type="NCBI Taxonomy" id="37648"/>
    <lineage>
        <taxon>Eukaryota</taxon>
        <taxon>Viridiplantae</taxon>
        <taxon>Streptophyta</taxon>
        <taxon>Embryophyta</taxon>
        <taxon>Tracheophyta</taxon>
        <taxon>Spermatophyta</taxon>
        <taxon>Magnoliopsida</taxon>
        <taxon>eudicotyledons</taxon>
        <taxon>Gunneridae</taxon>
        <taxon>Pentapetalae</taxon>
        <taxon>rosids</taxon>
        <taxon>fabids</taxon>
        <taxon>Cucurbitales</taxon>
        <taxon>Cucurbitaceae</taxon>
        <taxon>Cucurbiteae</taxon>
        <taxon>Cucurbita</taxon>
    </lineage>
</organism>
<keyword evidence="2" id="KW-1133">Transmembrane helix</keyword>
<sequence>MKFNCVLLASLLLFLLLSPCLALKEANSIDHGVSSPPTNKPQPAGRWKRGYQWPPHVQPRAPPPPYLGHYAVLILSLGFPSAVDARSSRHHRKTLPPPPPPPPPNPSPPPPKFQWPPDFVRKSPPPPF</sequence>
<evidence type="ECO:0000256" key="3">
    <source>
        <dbReference type="SAM" id="SignalP"/>
    </source>
</evidence>
<feature type="region of interest" description="Disordered" evidence="1">
    <location>
        <begin position="29"/>
        <end position="58"/>
    </location>
</feature>
<keyword evidence="2" id="KW-0812">Transmembrane</keyword>
<keyword evidence="5" id="KW-1185">Reference proteome</keyword>
<feature type="transmembrane region" description="Helical" evidence="2">
    <location>
        <begin position="66"/>
        <end position="83"/>
    </location>
</feature>
<evidence type="ECO:0000313" key="5">
    <source>
        <dbReference type="Proteomes" id="UP000685013"/>
    </source>
</evidence>
<dbReference type="Proteomes" id="UP000685013">
    <property type="component" value="Chromosome 15"/>
</dbReference>
<gene>
    <name evidence="4" type="ORF">SDJN03_23348</name>
</gene>